<dbReference type="AlphaFoldDB" id="A0AAV2DU26"/>
<dbReference type="PANTHER" id="PTHR35546">
    <property type="entry name" value="F-BOX PROTEIN INTERACTION DOMAIN PROTEIN-RELATED"/>
    <property type="match status" value="1"/>
</dbReference>
<dbReference type="InterPro" id="IPR055290">
    <property type="entry name" value="At3g26010-like"/>
</dbReference>
<accession>A0AAV2DU26</accession>
<dbReference type="EMBL" id="OZ034816">
    <property type="protein sequence ID" value="CAL1377002.1"/>
    <property type="molecule type" value="Genomic_DNA"/>
</dbReference>
<proteinExistence type="predicted"/>
<feature type="domain" description="F-box protein At3g26010-like beta-propeller" evidence="2">
    <location>
        <begin position="168"/>
        <end position="353"/>
    </location>
</feature>
<gene>
    <name evidence="3" type="ORF">LTRI10_LOCUS18688</name>
</gene>
<dbReference type="Pfam" id="PF00646">
    <property type="entry name" value="F-box"/>
    <property type="match status" value="1"/>
</dbReference>
<protein>
    <recommendedName>
        <fullName evidence="5">F-box domain-containing protein</fullName>
    </recommendedName>
</protein>
<evidence type="ECO:0008006" key="5">
    <source>
        <dbReference type="Google" id="ProtNLM"/>
    </source>
</evidence>
<feature type="domain" description="F-box" evidence="1">
    <location>
        <begin position="40"/>
        <end position="83"/>
    </location>
</feature>
<keyword evidence="4" id="KW-1185">Reference proteome</keyword>
<organism evidence="3 4">
    <name type="scientific">Linum trigynum</name>
    <dbReference type="NCBI Taxonomy" id="586398"/>
    <lineage>
        <taxon>Eukaryota</taxon>
        <taxon>Viridiplantae</taxon>
        <taxon>Streptophyta</taxon>
        <taxon>Embryophyta</taxon>
        <taxon>Tracheophyta</taxon>
        <taxon>Spermatophyta</taxon>
        <taxon>Magnoliopsida</taxon>
        <taxon>eudicotyledons</taxon>
        <taxon>Gunneridae</taxon>
        <taxon>Pentapetalae</taxon>
        <taxon>rosids</taxon>
        <taxon>fabids</taxon>
        <taxon>Malpighiales</taxon>
        <taxon>Linaceae</taxon>
        <taxon>Linum</taxon>
    </lineage>
</organism>
<dbReference type="InterPro" id="IPR056592">
    <property type="entry name" value="Beta-prop_At3g26010-like"/>
</dbReference>
<dbReference type="SUPFAM" id="SSF81383">
    <property type="entry name" value="F-box domain"/>
    <property type="match status" value="1"/>
</dbReference>
<dbReference type="InterPro" id="IPR036047">
    <property type="entry name" value="F-box-like_dom_sf"/>
</dbReference>
<evidence type="ECO:0000259" key="2">
    <source>
        <dbReference type="Pfam" id="PF24750"/>
    </source>
</evidence>
<evidence type="ECO:0000259" key="1">
    <source>
        <dbReference type="Pfam" id="PF00646"/>
    </source>
</evidence>
<evidence type="ECO:0000313" key="4">
    <source>
        <dbReference type="Proteomes" id="UP001497516"/>
    </source>
</evidence>
<dbReference type="Pfam" id="PF24750">
    <property type="entry name" value="b-prop_At3g26010-like"/>
    <property type="match status" value="1"/>
</dbReference>
<name>A0AAV2DU26_9ROSI</name>
<reference evidence="3 4" key="1">
    <citation type="submission" date="2024-04" db="EMBL/GenBank/DDBJ databases">
        <authorList>
            <person name="Fracassetti M."/>
        </authorList>
    </citation>
    <scope>NUCLEOTIDE SEQUENCE [LARGE SCALE GENOMIC DNA]</scope>
</reference>
<dbReference type="InterPro" id="IPR001810">
    <property type="entry name" value="F-box_dom"/>
</dbReference>
<dbReference type="Gene3D" id="1.20.1280.50">
    <property type="match status" value="1"/>
</dbReference>
<evidence type="ECO:0000313" key="3">
    <source>
        <dbReference type="EMBL" id="CAL1377002.1"/>
    </source>
</evidence>
<sequence length="374" mass="41605">MATENCTAASDLALGARFRPARICGKRRLRSEVNPPTPAISKLGDDLLTEILVRGFPDPRSACRSRAVCKQWRSLISDPCFGRRFLSYHQSMNKHPPPKLLHSTDTKSFSLSFIPWPTDCASNIRSELARFAVFDCFKDLLLCGFGELGLCGFGELGYRHASAELGRTYLLCNPFTKQWMALPLAPDRPVGHTGLRARLVCEPLDSNSLIFNLGGGTEYRFRVVCVYQDANSMKVKVDVFSSESGEWTREAFVLEGYCRPKLNNVVSCDGVLYLSYVRAQGNHFGLFEPLIAAINPFRLDIPPTPIDVSPVSANNPWWDISISQGAVHLIVFEEGTRLASSRIVLSVWRLNEDCKFWRKVCAGLVKSSSDGEGS</sequence>
<dbReference type="PANTHER" id="PTHR35546:SF130">
    <property type="entry name" value="EXPRESSED PROTEIN"/>
    <property type="match status" value="1"/>
</dbReference>
<dbReference type="Proteomes" id="UP001497516">
    <property type="component" value="Chromosome 3"/>
</dbReference>